<dbReference type="AlphaFoldDB" id="A0AAE4AU24"/>
<dbReference type="SUPFAM" id="SSF47741">
    <property type="entry name" value="CO dehydrogenase ISP C-domain like"/>
    <property type="match status" value="1"/>
</dbReference>
<accession>A0AAE4AU24</accession>
<evidence type="ECO:0000256" key="2">
    <source>
        <dbReference type="ARBA" id="ARBA00022723"/>
    </source>
</evidence>
<dbReference type="GO" id="GO:0051537">
    <property type="term" value="F:2 iron, 2 sulfur cluster binding"/>
    <property type="evidence" value="ECO:0007669"/>
    <property type="project" value="UniProtKB-KW"/>
</dbReference>
<proteinExistence type="predicted"/>
<evidence type="ECO:0000256" key="5">
    <source>
        <dbReference type="ARBA" id="ARBA00023014"/>
    </source>
</evidence>
<name>A0AAE4AU24_9HYPH</name>
<dbReference type="InterPro" id="IPR036884">
    <property type="entry name" value="2Fe-2S-bd_dom_sf"/>
</dbReference>
<dbReference type="InterPro" id="IPR006058">
    <property type="entry name" value="2Fe2S_fd_BS"/>
</dbReference>
<dbReference type="Pfam" id="PF01799">
    <property type="entry name" value="Fer2_2"/>
    <property type="match status" value="1"/>
</dbReference>
<sequence length="138" mass="14541">MSLADFLRDVLGLTGTHLGCEEGQCGACTVVSDGATVRACLLLAVQADGMAIETIEGASDSGRLKDLQEAFYARSALQCGFCTSGILLTADAMLRDDRPVDRRAIREGLTGHICRCTGYHAIVDAIAETAEQRATCDG</sequence>
<protein>
    <submittedName>
        <fullName evidence="7">Carbon-monoxide dehydrogenase small subunit</fullName>
        <ecNumber evidence="7">1.2.7.4</ecNumber>
    </submittedName>
</protein>
<gene>
    <name evidence="7" type="ORF">J2S73_003336</name>
</gene>
<dbReference type="SUPFAM" id="SSF54292">
    <property type="entry name" value="2Fe-2S ferredoxin-like"/>
    <property type="match status" value="1"/>
</dbReference>
<feature type="domain" description="2Fe-2S ferredoxin-type" evidence="6">
    <location>
        <begin position="1"/>
        <end position="58"/>
    </location>
</feature>
<evidence type="ECO:0000313" key="7">
    <source>
        <dbReference type="EMBL" id="MDQ0316860.1"/>
    </source>
</evidence>
<evidence type="ECO:0000256" key="4">
    <source>
        <dbReference type="ARBA" id="ARBA00023004"/>
    </source>
</evidence>
<keyword evidence="2" id="KW-0479">Metal-binding</keyword>
<evidence type="ECO:0000259" key="6">
    <source>
        <dbReference type="PROSITE" id="PS51085"/>
    </source>
</evidence>
<dbReference type="Gene3D" id="1.10.150.120">
    <property type="entry name" value="[2Fe-2S]-binding domain"/>
    <property type="match status" value="1"/>
</dbReference>
<keyword evidence="1" id="KW-0001">2Fe-2S</keyword>
<dbReference type="EC" id="1.2.7.4" evidence="7"/>
<reference evidence="7" key="1">
    <citation type="submission" date="2023-07" db="EMBL/GenBank/DDBJ databases">
        <title>Genomic Encyclopedia of Type Strains, Phase IV (KMG-IV): sequencing the most valuable type-strain genomes for metagenomic binning, comparative biology and taxonomic classification.</title>
        <authorList>
            <person name="Goeker M."/>
        </authorList>
    </citation>
    <scope>NUCLEOTIDE SEQUENCE</scope>
    <source>
        <strain evidence="7">DSM 21202</strain>
    </source>
</reference>
<keyword evidence="8" id="KW-1185">Reference proteome</keyword>
<dbReference type="InterPro" id="IPR036010">
    <property type="entry name" value="2Fe-2S_ferredoxin-like_sf"/>
</dbReference>
<dbReference type="Gene3D" id="3.10.20.30">
    <property type="match status" value="1"/>
</dbReference>
<organism evidence="7 8">
    <name type="scientific">Amorphus orientalis</name>
    <dbReference type="NCBI Taxonomy" id="649198"/>
    <lineage>
        <taxon>Bacteria</taxon>
        <taxon>Pseudomonadati</taxon>
        <taxon>Pseudomonadota</taxon>
        <taxon>Alphaproteobacteria</taxon>
        <taxon>Hyphomicrobiales</taxon>
        <taxon>Amorphaceae</taxon>
        <taxon>Amorphus</taxon>
    </lineage>
</organism>
<keyword evidence="3 7" id="KW-0560">Oxidoreductase</keyword>
<dbReference type="GO" id="GO:0043885">
    <property type="term" value="F:anaerobic carbon-monoxide dehydrogenase activity"/>
    <property type="evidence" value="ECO:0007669"/>
    <property type="project" value="UniProtKB-EC"/>
</dbReference>
<dbReference type="InterPro" id="IPR012675">
    <property type="entry name" value="Beta-grasp_dom_sf"/>
</dbReference>
<dbReference type="InterPro" id="IPR001041">
    <property type="entry name" value="2Fe-2S_ferredoxin-type"/>
</dbReference>
<dbReference type="PANTHER" id="PTHR44379">
    <property type="entry name" value="OXIDOREDUCTASE WITH IRON-SULFUR SUBUNIT"/>
    <property type="match status" value="1"/>
</dbReference>
<dbReference type="PANTHER" id="PTHR44379:SF8">
    <property type="entry name" value="XANTHINE DEHYDROGENASE IRON-SULFUR-BINDING SUBUNIT XDHC-RELATED"/>
    <property type="match status" value="1"/>
</dbReference>
<keyword evidence="4" id="KW-0408">Iron</keyword>
<evidence type="ECO:0000256" key="3">
    <source>
        <dbReference type="ARBA" id="ARBA00023002"/>
    </source>
</evidence>
<dbReference type="PROSITE" id="PS51085">
    <property type="entry name" value="2FE2S_FER_2"/>
    <property type="match status" value="1"/>
</dbReference>
<dbReference type="Proteomes" id="UP001229244">
    <property type="component" value="Unassembled WGS sequence"/>
</dbReference>
<keyword evidence="5" id="KW-0411">Iron-sulfur</keyword>
<dbReference type="EMBL" id="JAUSUL010000003">
    <property type="protein sequence ID" value="MDQ0316860.1"/>
    <property type="molecule type" value="Genomic_DNA"/>
</dbReference>
<dbReference type="GO" id="GO:0046872">
    <property type="term" value="F:metal ion binding"/>
    <property type="evidence" value="ECO:0007669"/>
    <property type="project" value="UniProtKB-KW"/>
</dbReference>
<dbReference type="InterPro" id="IPR002888">
    <property type="entry name" value="2Fe-2S-bd"/>
</dbReference>
<dbReference type="PROSITE" id="PS00197">
    <property type="entry name" value="2FE2S_FER_1"/>
    <property type="match status" value="1"/>
</dbReference>
<comment type="caution">
    <text evidence="7">The sequence shown here is derived from an EMBL/GenBank/DDBJ whole genome shotgun (WGS) entry which is preliminary data.</text>
</comment>
<evidence type="ECO:0000256" key="1">
    <source>
        <dbReference type="ARBA" id="ARBA00022714"/>
    </source>
</evidence>
<dbReference type="Pfam" id="PF00111">
    <property type="entry name" value="Fer2"/>
    <property type="match status" value="1"/>
</dbReference>
<dbReference type="InterPro" id="IPR051452">
    <property type="entry name" value="Diverse_Oxidoreductases"/>
</dbReference>
<evidence type="ECO:0000313" key="8">
    <source>
        <dbReference type="Proteomes" id="UP001229244"/>
    </source>
</evidence>